<dbReference type="GO" id="GO:0043565">
    <property type="term" value="F:sequence-specific DNA binding"/>
    <property type="evidence" value="ECO:0007669"/>
    <property type="project" value="InterPro"/>
</dbReference>
<dbReference type="PROSITE" id="PS50112">
    <property type="entry name" value="PAS"/>
    <property type="match status" value="1"/>
</dbReference>
<evidence type="ECO:0000313" key="7">
    <source>
        <dbReference type="EMBL" id="ACN13864.1"/>
    </source>
</evidence>
<dbReference type="InterPro" id="IPR027417">
    <property type="entry name" value="P-loop_NTPase"/>
</dbReference>
<dbReference type="KEGG" id="dat:HRM2_07500"/>
<dbReference type="EMBL" id="CP001087">
    <property type="protein sequence ID" value="ACN13864.1"/>
    <property type="molecule type" value="Genomic_DNA"/>
</dbReference>
<dbReference type="FunFam" id="3.40.50.300:FF:000006">
    <property type="entry name" value="DNA-binding transcriptional regulator NtrC"/>
    <property type="match status" value="1"/>
</dbReference>
<keyword evidence="1" id="KW-0547">Nucleotide-binding</keyword>
<dbReference type="SUPFAM" id="SSF52540">
    <property type="entry name" value="P-loop containing nucleoside triphosphate hydrolases"/>
    <property type="match status" value="1"/>
</dbReference>
<dbReference type="Pfam" id="PF25601">
    <property type="entry name" value="AAA_lid_14"/>
    <property type="match status" value="1"/>
</dbReference>
<keyword evidence="3" id="KW-0805">Transcription regulation</keyword>
<dbReference type="InterPro" id="IPR002078">
    <property type="entry name" value="Sigma_54_int"/>
</dbReference>
<dbReference type="InterPro" id="IPR025662">
    <property type="entry name" value="Sigma_54_int_dom_ATP-bd_1"/>
</dbReference>
<gene>
    <name evidence="7" type="primary">rocR</name>
    <name evidence="7" type="ordered locus">HRM2_07500</name>
</gene>
<dbReference type="PROSITE" id="PS00675">
    <property type="entry name" value="SIGMA54_INTERACT_1"/>
    <property type="match status" value="1"/>
</dbReference>
<evidence type="ECO:0000259" key="5">
    <source>
        <dbReference type="PROSITE" id="PS50045"/>
    </source>
</evidence>
<evidence type="ECO:0000313" key="8">
    <source>
        <dbReference type="Proteomes" id="UP000000442"/>
    </source>
</evidence>
<evidence type="ECO:0000256" key="4">
    <source>
        <dbReference type="ARBA" id="ARBA00023163"/>
    </source>
</evidence>
<evidence type="ECO:0000256" key="2">
    <source>
        <dbReference type="ARBA" id="ARBA00022840"/>
    </source>
</evidence>
<feature type="domain" description="PAS" evidence="6">
    <location>
        <begin position="16"/>
        <end position="69"/>
    </location>
</feature>
<dbReference type="CDD" id="cd00009">
    <property type="entry name" value="AAA"/>
    <property type="match status" value="1"/>
</dbReference>
<dbReference type="SUPFAM" id="SSF55785">
    <property type="entry name" value="PYP-like sensor domain (PAS domain)"/>
    <property type="match status" value="1"/>
</dbReference>
<dbReference type="Pfam" id="PF00158">
    <property type="entry name" value="Sigma54_activat"/>
    <property type="match status" value="1"/>
</dbReference>
<name>C0QJL1_DESAH</name>
<dbReference type="GO" id="GO:0005524">
    <property type="term" value="F:ATP binding"/>
    <property type="evidence" value="ECO:0007669"/>
    <property type="project" value="UniProtKB-KW"/>
</dbReference>
<proteinExistence type="predicted"/>
<dbReference type="Proteomes" id="UP000000442">
    <property type="component" value="Chromosome"/>
</dbReference>
<dbReference type="SUPFAM" id="SSF46689">
    <property type="entry name" value="Homeodomain-like"/>
    <property type="match status" value="1"/>
</dbReference>
<keyword evidence="4" id="KW-0804">Transcription</keyword>
<dbReference type="Gene3D" id="3.30.450.20">
    <property type="entry name" value="PAS domain"/>
    <property type="match status" value="1"/>
</dbReference>
<keyword evidence="2" id="KW-0067">ATP-binding</keyword>
<dbReference type="Pfam" id="PF13426">
    <property type="entry name" value="PAS_9"/>
    <property type="match status" value="1"/>
</dbReference>
<accession>C0QJL1</accession>
<dbReference type="Gene3D" id="1.10.8.60">
    <property type="match status" value="1"/>
</dbReference>
<dbReference type="HOGENOM" id="CLU_000445_8_1_7"/>
<feature type="domain" description="Sigma-54 factor interaction" evidence="5">
    <location>
        <begin position="156"/>
        <end position="384"/>
    </location>
</feature>
<dbReference type="GO" id="GO:0006355">
    <property type="term" value="P:regulation of DNA-templated transcription"/>
    <property type="evidence" value="ECO:0007669"/>
    <property type="project" value="InterPro"/>
</dbReference>
<dbReference type="InterPro" id="IPR058031">
    <property type="entry name" value="AAA_lid_NorR"/>
</dbReference>
<evidence type="ECO:0000256" key="1">
    <source>
        <dbReference type="ARBA" id="ARBA00022741"/>
    </source>
</evidence>
<dbReference type="InterPro" id="IPR009057">
    <property type="entry name" value="Homeodomain-like_sf"/>
</dbReference>
<dbReference type="InterPro" id="IPR002197">
    <property type="entry name" value="HTH_Fis"/>
</dbReference>
<dbReference type="Gene3D" id="3.40.50.300">
    <property type="entry name" value="P-loop containing nucleotide triphosphate hydrolases"/>
    <property type="match status" value="1"/>
</dbReference>
<dbReference type="SMART" id="SM00382">
    <property type="entry name" value="AAA"/>
    <property type="match status" value="1"/>
</dbReference>
<reference evidence="7 8" key="1">
    <citation type="journal article" date="2009" name="Environ. Microbiol.">
        <title>Genome sequence of Desulfobacterium autotrophicum HRM2, a marine sulfate reducer oxidizing organic carbon completely to carbon dioxide.</title>
        <authorList>
            <person name="Strittmatter A.W."/>
            <person name="Liesegang H."/>
            <person name="Rabus R."/>
            <person name="Decker I."/>
            <person name="Amann J."/>
            <person name="Andres S."/>
            <person name="Henne A."/>
            <person name="Fricke W.F."/>
            <person name="Martinez-Arias R."/>
            <person name="Bartels D."/>
            <person name="Goesmann A."/>
            <person name="Krause L."/>
            <person name="Puehler A."/>
            <person name="Klenk H.P."/>
            <person name="Richter M."/>
            <person name="Schuler M."/>
            <person name="Gloeckner F.O."/>
            <person name="Meyerdierks A."/>
            <person name="Gottschalk G."/>
            <person name="Amann R."/>
        </authorList>
    </citation>
    <scope>NUCLEOTIDE SEQUENCE [LARGE SCALE GENOMIC DNA]</scope>
    <source>
        <strain evidence="8">ATCC 43914 / DSM 3382 / HRM2</strain>
    </source>
</reference>
<dbReference type="InterPro" id="IPR025944">
    <property type="entry name" value="Sigma_54_int_dom_CS"/>
</dbReference>
<dbReference type="InterPro" id="IPR000014">
    <property type="entry name" value="PAS"/>
</dbReference>
<organism evidence="7 8">
    <name type="scientific">Desulforapulum autotrophicum (strain ATCC 43914 / DSM 3382 / VKM B-1955 / HRM2)</name>
    <name type="common">Desulfobacterium autotrophicum</name>
    <dbReference type="NCBI Taxonomy" id="177437"/>
    <lineage>
        <taxon>Bacteria</taxon>
        <taxon>Pseudomonadati</taxon>
        <taxon>Thermodesulfobacteriota</taxon>
        <taxon>Desulfobacteria</taxon>
        <taxon>Desulfobacterales</taxon>
        <taxon>Desulfobacteraceae</taxon>
        <taxon>Desulforapulum</taxon>
    </lineage>
</organism>
<dbReference type="PROSITE" id="PS50045">
    <property type="entry name" value="SIGMA54_INTERACT_4"/>
    <property type="match status" value="1"/>
</dbReference>
<sequence>MAIQHNSSAPAILDMDRIDFLSVLDRLDDGVIITDLNGIILFYNKAQSKIDDIPLDDAMGRNVTDIYELNCRTSMVMQCITHKASLKNKTFFYRTCSGKVINSITSCYPLYTKGQINGAICFVKDYELLRRSTPMPSRDFFHTNVGNGTRFRFTDIIGSSHQLKEIISIAQRAADSPSPIMIQGETGTGKELFAQSIHNHGPRREKKFIAINCAAIPHDLLEGMLFGTRKGAFTGALDKPGLFEMAHGSTIFLDELLAMPVNLQAKLLRVLQDKRVRRLGSSKEIQVDVKIISSVNQNPRTSISEKKLRTDLYYRLGVVIIKIPPLSQRLDSMGELVGHFIKKYNTRLGTNVKTISKEVMELFHAYQWPGNIRELEHLIEGAMNMVGQEGVIGMQHFGPGLDGLEKMDPACYDPETVLFNALGARLVPSVNDTAPLVAENFIQAQKQQEETAIKKALHQANGNVTQAAITLGISRQLLHYKLKKLKVRRIDFIRDPKP</sequence>
<dbReference type="InterPro" id="IPR035965">
    <property type="entry name" value="PAS-like_dom_sf"/>
</dbReference>
<dbReference type="RefSeq" id="WP_012663108.1">
    <property type="nucleotide sequence ID" value="NC_012108.1"/>
</dbReference>
<dbReference type="PROSITE" id="PS00688">
    <property type="entry name" value="SIGMA54_INTERACT_3"/>
    <property type="match status" value="1"/>
</dbReference>
<dbReference type="PRINTS" id="PR01590">
    <property type="entry name" value="HTHFIS"/>
</dbReference>
<protein>
    <submittedName>
        <fullName evidence="7">RocR</fullName>
    </submittedName>
</protein>
<dbReference type="Gene3D" id="1.10.10.60">
    <property type="entry name" value="Homeodomain-like"/>
    <property type="match status" value="1"/>
</dbReference>
<evidence type="ECO:0000259" key="6">
    <source>
        <dbReference type="PROSITE" id="PS50112"/>
    </source>
</evidence>
<dbReference type="InterPro" id="IPR003593">
    <property type="entry name" value="AAA+_ATPase"/>
</dbReference>
<dbReference type="eggNOG" id="COG3829">
    <property type="taxonomic scope" value="Bacteria"/>
</dbReference>
<dbReference type="PANTHER" id="PTHR32071">
    <property type="entry name" value="TRANSCRIPTIONAL REGULATORY PROTEIN"/>
    <property type="match status" value="1"/>
</dbReference>
<dbReference type="PANTHER" id="PTHR32071:SF74">
    <property type="entry name" value="TRANSCRIPTIONAL ACTIVATOR ROCR"/>
    <property type="match status" value="1"/>
</dbReference>
<evidence type="ECO:0000256" key="3">
    <source>
        <dbReference type="ARBA" id="ARBA00023015"/>
    </source>
</evidence>
<dbReference type="STRING" id="177437.HRM2_07500"/>
<dbReference type="AlphaFoldDB" id="C0QJL1"/>
<dbReference type="Pfam" id="PF02954">
    <property type="entry name" value="HTH_8"/>
    <property type="match status" value="1"/>
</dbReference>
<keyword evidence="8" id="KW-1185">Reference proteome</keyword>
<dbReference type="CDD" id="cd00130">
    <property type="entry name" value="PAS"/>
    <property type="match status" value="1"/>
</dbReference>